<dbReference type="SUPFAM" id="SSF50978">
    <property type="entry name" value="WD40 repeat-like"/>
    <property type="match status" value="1"/>
</dbReference>
<dbReference type="SMART" id="SM00320">
    <property type="entry name" value="WD40"/>
    <property type="match status" value="5"/>
</dbReference>
<feature type="region of interest" description="Disordered" evidence="2">
    <location>
        <begin position="617"/>
        <end position="640"/>
    </location>
</feature>
<protein>
    <submittedName>
        <fullName evidence="3">Predicted protein</fullName>
    </submittedName>
</protein>
<feature type="compositionally biased region" description="Low complexity" evidence="2">
    <location>
        <begin position="87"/>
        <end position="167"/>
    </location>
</feature>
<feature type="compositionally biased region" description="Low complexity" evidence="2">
    <location>
        <begin position="701"/>
        <end position="718"/>
    </location>
</feature>
<dbReference type="InterPro" id="IPR052803">
    <property type="entry name" value="Cilium-Associated_Jouberin"/>
</dbReference>
<dbReference type="InterPro" id="IPR015943">
    <property type="entry name" value="WD40/YVTN_repeat-like_dom_sf"/>
</dbReference>
<feature type="region of interest" description="Disordered" evidence="2">
    <location>
        <begin position="1402"/>
        <end position="1422"/>
    </location>
</feature>
<feature type="region of interest" description="Disordered" evidence="2">
    <location>
        <begin position="303"/>
        <end position="413"/>
    </location>
</feature>
<feature type="compositionally biased region" description="Low complexity" evidence="2">
    <location>
        <begin position="303"/>
        <end position="393"/>
    </location>
</feature>
<dbReference type="PANTHER" id="PTHR44499">
    <property type="entry name" value="JOUBERIN"/>
    <property type="match status" value="1"/>
</dbReference>
<dbReference type="Proteomes" id="UP000001876">
    <property type="component" value="Unassembled WGS sequence"/>
</dbReference>
<evidence type="ECO:0000256" key="2">
    <source>
        <dbReference type="SAM" id="MobiDB-lite"/>
    </source>
</evidence>
<dbReference type="KEGG" id="mpp:MICPUCDRAFT_50724"/>
<keyword evidence="4" id="KW-1185">Reference proteome</keyword>
<keyword evidence="1" id="KW-0853">WD repeat</keyword>
<dbReference type="EMBL" id="GG663735">
    <property type="protein sequence ID" value="EEH60457.1"/>
    <property type="molecule type" value="Genomic_DNA"/>
</dbReference>
<dbReference type="Pfam" id="PF00400">
    <property type="entry name" value="WD40"/>
    <property type="match status" value="1"/>
</dbReference>
<dbReference type="GO" id="GO:0036064">
    <property type="term" value="C:ciliary basal body"/>
    <property type="evidence" value="ECO:0007669"/>
    <property type="project" value="TreeGrafter"/>
</dbReference>
<name>C1MIW7_MICPC</name>
<feature type="region of interest" description="Disordered" evidence="2">
    <location>
        <begin position="1249"/>
        <end position="1279"/>
    </location>
</feature>
<gene>
    <name evidence="3" type="ORF">MICPUCDRAFT_50724</name>
</gene>
<feature type="region of interest" description="Disordered" evidence="2">
    <location>
        <begin position="701"/>
        <end position="722"/>
    </location>
</feature>
<proteinExistence type="predicted"/>
<dbReference type="STRING" id="564608.C1MIW7"/>
<evidence type="ECO:0000313" key="4">
    <source>
        <dbReference type="Proteomes" id="UP000001876"/>
    </source>
</evidence>
<feature type="repeat" description="WD" evidence="1">
    <location>
        <begin position="1143"/>
        <end position="1177"/>
    </location>
</feature>
<feature type="compositionally biased region" description="Low complexity" evidence="2">
    <location>
        <begin position="201"/>
        <end position="234"/>
    </location>
</feature>
<reference evidence="3 4" key="1">
    <citation type="journal article" date="2009" name="Science">
        <title>Green evolution and dynamic adaptations revealed by genomes of the marine picoeukaryotes Micromonas.</title>
        <authorList>
            <person name="Worden A.Z."/>
            <person name="Lee J.H."/>
            <person name="Mock T."/>
            <person name="Rouze P."/>
            <person name="Simmons M.P."/>
            <person name="Aerts A.L."/>
            <person name="Allen A.E."/>
            <person name="Cuvelier M.L."/>
            <person name="Derelle E."/>
            <person name="Everett M.V."/>
            <person name="Foulon E."/>
            <person name="Grimwood J."/>
            <person name="Gundlach H."/>
            <person name="Henrissat B."/>
            <person name="Napoli C."/>
            <person name="McDonald S.M."/>
            <person name="Parker M.S."/>
            <person name="Rombauts S."/>
            <person name="Salamov A."/>
            <person name="Von Dassow P."/>
            <person name="Badger J.H."/>
            <person name="Coutinho P.M."/>
            <person name="Demir E."/>
            <person name="Dubchak I."/>
            <person name="Gentemann C."/>
            <person name="Eikrem W."/>
            <person name="Gready J.E."/>
            <person name="John U."/>
            <person name="Lanier W."/>
            <person name="Lindquist E.A."/>
            <person name="Lucas S."/>
            <person name="Mayer K.F."/>
            <person name="Moreau H."/>
            <person name="Not F."/>
            <person name="Otillar R."/>
            <person name="Panaud O."/>
            <person name="Pangilinan J."/>
            <person name="Paulsen I."/>
            <person name="Piegu B."/>
            <person name="Poliakov A."/>
            <person name="Robbens S."/>
            <person name="Schmutz J."/>
            <person name="Toulza E."/>
            <person name="Wyss T."/>
            <person name="Zelensky A."/>
            <person name="Zhou K."/>
            <person name="Armbrust E.V."/>
            <person name="Bhattacharya D."/>
            <person name="Goodenough U.W."/>
            <person name="Van de Peer Y."/>
            <person name="Grigoriev I.V."/>
        </authorList>
    </citation>
    <scope>NUCLEOTIDE SEQUENCE [LARGE SCALE GENOMIC DNA]</scope>
    <source>
        <strain evidence="3 4">CCMP1545</strain>
    </source>
</reference>
<dbReference type="InterPro" id="IPR001680">
    <property type="entry name" value="WD40_rpt"/>
</dbReference>
<evidence type="ECO:0000313" key="3">
    <source>
        <dbReference type="EMBL" id="EEH60457.1"/>
    </source>
</evidence>
<dbReference type="OMA" id="PYETLCY"/>
<dbReference type="PROSITE" id="PS50082">
    <property type="entry name" value="WD_REPEATS_2"/>
    <property type="match status" value="1"/>
</dbReference>
<dbReference type="InterPro" id="IPR036322">
    <property type="entry name" value="WD40_repeat_dom_sf"/>
</dbReference>
<dbReference type="GeneID" id="9680533"/>
<evidence type="ECO:0000256" key="1">
    <source>
        <dbReference type="PROSITE-ProRule" id="PRU00221"/>
    </source>
</evidence>
<feature type="compositionally biased region" description="Gly residues" evidence="2">
    <location>
        <begin position="617"/>
        <end position="632"/>
    </location>
</feature>
<dbReference type="GO" id="GO:0044458">
    <property type="term" value="P:motile cilium assembly"/>
    <property type="evidence" value="ECO:0007669"/>
    <property type="project" value="TreeGrafter"/>
</dbReference>
<accession>C1MIW7</accession>
<dbReference type="PANTHER" id="PTHR44499:SF1">
    <property type="entry name" value="JOUBERIN"/>
    <property type="match status" value="1"/>
</dbReference>
<organism evidence="4">
    <name type="scientific">Micromonas pusilla (strain CCMP1545)</name>
    <name type="common">Picoplanktonic green alga</name>
    <dbReference type="NCBI Taxonomy" id="564608"/>
    <lineage>
        <taxon>Eukaryota</taxon>
        <taxon>Viridiplantae</taxon>
        <taxon>Chlorophyta</taxon>
        <taxon>Mamiellophyceae</taxon>
        <taxon>Mamiellales</taxon>
        <taxon>Mamiellaceae</taxon>
        <taxon>Micromonas</taxon>
    </lineage>
</organism>
<sequence length="1440" mass="145822">MGSARDFLAGARARGITSPAPMRRRPRPGPVVESAQLAPSDDELEALPPSLPESETDVNELPPSLPESDAEDDVFASAPSPSPPPAVVDSPAASPPAAIVPSPSPVAAAAAPSPLPSSPASTTAPVNFGIDAEVAAAEAPPARSPTPETVPAASPSPTTPAAASPAAAAGGFGIDAEVAAVAAPSPKPGFFSSMYEAPAAAPASPAAAPASPAAALEPAAAAATSPAPATTTSPKPGGFFSSMYENPAATPEPAGPAKDVGLAAEVDAEKSFGLRAEVAATEATEAPPVVAVASPADASLAAAAAASSSPAAAAAAPTGVDPWAARPADAATAGSESTPAAAPAVAPAPFSSPIASESAAASTAAVPGSPAAISDAPAAAAAVSTPPASPSRAIPATSAGKPPPSPETTSRQQNALAMAIKKVSDAPSSDAAPKTAAQVEKATSFITALRDAAPSTPARTRPLSKADALSIRVHSTSPLVPHAVLLNPVIRVHLLDAETGLIINPSGLATTPLQSAPFDLSRRIKSAFAAEWEETMDVEEELGGLLHARAVLLFELLQPPPSFSYYEERPELFPNGNPHRIAWGFLKLIRTKDDQPNLGRLQLQLYKYGREPVGAGGGLRKSFSRGGGGGGNADALEESAGPQPEVWHCYKAVTRMQPNQRPLYPAHVNVTIASAPRGDAATALLAASAAAAPTMRPLAIGPAVPSSSGGEARAAGGRPTRRERIVRERTLGGGWQTAEQRLASAPPEDMMEVAQSLGRVPYETLCYGMDPAAAHAHALASIGAEDGSMTAAIAGSALKRGAGSIVSPSRDDQPAVVAKLPYAIAEHDECEIPNVAARTQATLPTSAREVLLTAFDSTGRRLAAVCREGSMCTLRVFDAATGELRQTFPGHCAAVHDVSWAPTIEDDDDDAAAAAPSPTRGAVDYASAGAPTRVMTASADGAATAWAVGGGPDAIAQHACECFAAQWHPTTRDVCATGARDGGIRLWLVPPANRGGGDAKVLASVAPGRGAACTALAFDKAGARLYAGFHDGSVRELILDLGVDAGAKKSPYSARELAPRSLMRPLRECKDTMGEAITCVRVAPNNRRVLTRTLADRVVSMDLTYFAATHSFDCGRDDRKAKASSTTERVAANATANANDGASFKHPGASMRFALSPDGRFVAAGSRDGTARVFDVDVPGKGVPFAAAEDPNALGVAVNDVAWSPAAHVVAIAGAHGSRGLRLAAYQDGRKPVARPPRPEAIIMGRPTSLASAKKTREASGLGALQRPPRSELPPRLTPDAVRDILHRVRVDSRLDRAEFTSEYRRSRTGTTPRGSAYERLGRGSSGGGGGGDVAAEAPARDPVKAAEDARVMAAYQMQETSEKENNVRVGGRATAAAAAAAAGAGAGAGAKFDPYSPDVPAGGKTATTGGGFGSPTVVGEDTSADASALEKMLYGSGGA</sequence>
<dbReference type="OrthoDB" id="568289at2759"/>
<feature type="region of interest" description="Disordered" evidence="2">
    <location>
        <begin position="1"/>
        <end position="167"/>
    </location>
</feature>
<dbReference type="Gene3D" id="2.130.10.10">
    <property type="entry name" value="YVTN repeat-like/Quinoprotein amine dehydrogenase"/>
    <property type="match status" value="2"/>
</dbReference>
<feature type="region of interest" description="Disordered" evidence="2">
    <location>
        <begin position="1302"/>
        <end position="1338"/>
    </location>
</feature>
<feature type="compositionally biased region" description="Gly residues" evidence="2">
    <location>
        <begin position="1324"/>
        <end position="1333"/>
    </location>
</feature>
<dbReference type="RefSeq" id="XP_003055205.1">
    <property type="nucleotide sequence ID" value="XM_003055159.1"/>
</dbReference>
<feature type="region of interest" description="Disordered" evidence="2">
    <location>
        <begin position="201"/>
        <end position="262"/>
    </location>
</feature>
<dbReference type="eggNOG" id="KOG0266">
    <property type="taxonomic scope" value="Eukaryota"/>
</dbReference>